<name>A0A7W0CNI7_9ACTN</name>
<evidence type="ECO:0000313" key="1">
    <source>
        <dbReference type="EMBL" id="MBA2894463.1"/>
    </source>
</evidence>
<proteinExistence type="predicted"/>
<gene>
    <name evidence="1" type="ORF">HNR30_005835</name>
</gene>
<dbReference type="AlphaFoldDB" id="A0A7W0CNI7"/>
<dbReference type="RefSeq" id="WP_181613229.1">
    <property type="nucleotide sequence ID" value="NZ_BAABAM010000004.1"/>
</dbReference>
<organism evidence="1 2">
    <name type="scientific">Nonomuraea soli</name>
    <dbReference type="NCBI Taxonomy" id="1032476"/>
    <lineage>
        <taxon>Bacteria</taxon>
        <taxon>Bacillati</taxon>
        <taxon>Actinomycetota</taxon>
        <taxon>Actinomycetes</taxon>
        <taxon>Streptosporangiales</taxon>
        <taxon>Streptosporangiaceae</taxon>
        <taxon>Nonomuraea</taxon>
    </lineage>
</organism>
<keyword evidence="2" id="KW-1185">Reference proteome</keyword>
<sequence>MTDHTALHGMADLATIRGIADHPTTIRGMADLTTVMSPALHVAPVSRQGT</sequence>
<reference evidence="1 2" key="1">
    <citation type="submission" date="2020-07" db="EMBL/GenBank/DDBJ databases">
        <title>Genomic Encyclopedia of Type Strains, Phase IV (KMG-IV): sequencing the most valuable type-strain genomes for metagenomic binning, comparative biology and taxonomic classification.</title>
        <authorList>
            <person name="Goeker M."/>
        </authorList>
    </citation>
    <scope>NUCLEOTIDE SEQUENCE [LARGE SCALE GENOMIC DNA]</scope>
    <source>
        <strain evidence="1 2">DSM 45533</strain>
    </source>
</reference>
<dbReference type="Proteomes" id="UP000530928">
    <property type="component" value="Unassembled WGS sequence"/>
</dbReference>
<dbReference type="EMBL" id="JACDUR010000006">
    <property type="protein sequence ID" value="MBA2894463.1"/>
    <property type="molecule type" value="Genomic_DNA"/>
</dbReference>
<protein>
    <submittedName>
        <fullName evidence="1">Uncharacterized protein</fullName>
    </submittedName>
</protein>
<accession>A0A7W0CNI7</accession>
<comment type="caution">
    <text evidence="1">The sequence shown here is derived from an EMBL/GenBank/DDBJ whole genome shotgun (WGS) entry which is preliminary data.</text>
</comment>
<evidence type="ECO:0000313" key="2">
    <source>
        <dbReference type="Proteomes" id="UP000530928"/>
    </source>
</evidence>